<evidence type="ECO:0000313" key="1">
    <source>
        <dbReference type="EMBL" id="KAK5847823.1"/>
    </source>
</evidence>
<proteinExistence type="predicted"/>
<evidence type="ECO:0000313" key="2">
    <source>
        <dbReference type="Proteomes" id="UP001346869"/>
    </source>
</evidence>
<protein>
    <submittedName>
        <fullName evidence="1">Uncharacterized protein</fullName>
    </submittedName>
</protein>
<reference evidence="1 2" key="1">
    <citation type="journal article" date="2023" name="Genes (Basel)">
        <title>Chromosome-Level Genome Assembly and Circadian Gene Repertoire of the Patagonia Blennie Eleginops maclovinus-The Closest Ancestral Proxy of Antarctic Cryonotothenioids.</title>
        <authorList>
            <person name="Cheng C.C."/>
            <person name="Rivera-Colon A.G."/>
            <person name="Minhas B.F."/>
            <person name="Wilson L."/>
            <person name="Rayamajhi N."/>
            <person name="Vargas-Chacoff L."/>
            <person name="Catchen J.M."/>
        </authorList>
    </citation>
    <scope>NUCLEOTIDE SEQUENCE [LARGE SCALE GENOMIC DNA]</scope>
    <source>
        <strain evidence="1">JMC-PN-2008</strain>
    </source>
</reference>
<dbReference type="AlphaFoldDB" id="A0AAN8AAA3"/>
<sequence length="88" mass="10120">MLLSHFGLTQFCPFQPEHAKKDVCETNLEVLQRFTMKCRIQGVCSRSRRVLLLAEELANTLQISFNVDCYQQGSQLWLQTLCVGLREG</sequence>
<organism evidence="1 2">
    <name type="scientific">Eleginops maclovinus</name>
    <name type="common">Patagonian blennie</name>
    <name type="synonym">Eleginus maclovinus</name>
    <dbReference type="NCBI Taxonomy" id="56733"/>
    <lineage>
        <taxon>Eukaryota</taxon>
        <taxon>Metazoa</taxon>
        <taxon>Chordata</taxon>
        <taxon>Craniata</taxon>
        <taxon>Vertebrata</taxon>
        <taxon>Euteleostomi</taxon>
        <taxon>Actinopterygii</taxon>
        <taxon>Neopterygii</taxon>
        <taxon>Teleostei</taxon>
        <taxon>Neoteleostei</taxon>
        <taxon>Acanthomorphata</taxon>
        <taxon>Eupercaria</taxon>
        <taxon>Perciformes</taxon>
        <taxon>Notothenioidei</taxon>
        <taxon>Eleginopidae</taxon>
        <taxon>Eleginops</taxon>
    </lineage>
</organism>
<dbReference type="Proteomes" id="UP001346869">
    <property type="component" value="Unassembled WGS sequence"/>
</dbReference>
<name>A0AAN8AAA3_ELEMC</name>
<reference evidence="1 2" key="2">
    <citation type="journal article" date="2023" name="Mol. Biol. Evol.">
        <title>Genomics of Secondarily Temperate Adaptation in the Only Non-Antarctic Icefish.</title>
        <authorList>
            <person name="Rivera-Colon A.G."/>
            <person name="Rayamajhi N."/>
            <person name="Minhas B.F."/>
            <person name="Madrigal G."/>
            <person name="Bilyk K.T."/>
            <person name="Yoon V."/>
            <person name="Hune M."/>
            <person name="Gregory S."/>
            <person name="Cheng C.H.C."/>
            <person name="Catchen J.M."/>
        </authorList>
    </citation>
    <scope>NUCLEOTIDE SEQUENCE [LARGE SCALE GENOMIC DNA]</scope>
    <source>
        <strain evidence="1">JMC-PN-2008</strain>
    </source>
</reference>
<accession>A0AAN8AAA3</accession>
<gene>
    <name evidence="1" type="ORF">PBY51_016922</name>
</gene>
<keyword evidence="2" id="KW-1185">Reference proteome</keyword>
<dbReference type="EMBL" id="JAUZQC010000026">
    <property type="protein sequence ID" value="KAK5847823.1"/>
    <property type="molecule type" value="Genomic_DNA"/>
</dbReference>
<comment type="caution">
    <text evidence="1">The sequence shown here is derived from an EMBL/GenBank/DDBJ whole genome shotgun (WGS) entry which is preliminary data.</text>
</comment>